<proteinExistence type="predicted"/>
<dbReference type="Proteomes" id="UP000250043">
    <property type="component" value="Unassembled WGS sequence"/>
</dbReference>
<reference evidence="1 2" key="1">
    <citation type="submission" date="2016-07" db="EMBL/GenBank/DDBJ databases">
        <title>Draft genome of the white-rot fungus Obba rivulosa 3A-2.</title>
        <authorList>
            <consortium name="DOE Joint Genome Institute"/>
            <person name="Miettinen O."/>
            <person name="Riley R."/>
            <person name="Acob R."/>
            <person name="Barry K."/>
            <person name="Cullen D."/>
            <person name="De Vries R."/>
            <person name="Hainaut M."/>
            <person name="Hatakka A."/>
            <person name="Henrissat B."/>
            <person name="Hilden K."/>
            <person name="Kuo R."/>
            <person name="Labutti K."/>
            <person name="Lipzen A."/>
            <person name="Makela M.R."/>
            <person name="Sandor L."/>
            <person name="Spatafora J.W."/>
            <person name="Grigoriev I.V."/>
            <person name="Hibbett D.S."/>
        </authorList>
    </citation>
    <scope>NUCLEOTIDE SEQUENCE [LARGE SCALE GENOMIC DNA]</scope>
    <source>
        <strain evidence="1 2">3A-2</strain>
    </source>
</reference>
<name>A0A8E2DPX9_9APHY</name>
<accession>A0A8E2DPX9</accession>
<evidence type="ECO:0000313" key="1">
    <source>
        <dbReference type="EMBL" id="OCH93624.1"/>
    </source>
</evidence>
<protein>
    <submittedName>
        <fullName evidence="1">Uncharacterized protein</fullName>
    </submittedName>
</protein>
<evidence type="ECO:0000313" key="2">
    <source>
        <dbReference type="Proteomes" id="UP000250043"/>
    </source>
</evidence>
<keyword evidence="2" id="KW-1185">Reference proteome</keyword>
<sequence>MCCTNHSYFSTLSEHCRNCAFQVLILPPPPLMLGPTERSVCTLCILGCITGAAAPCHLVAPCHVWPDICATLASAGPMTRDCARDICAHSAIG</sequence>
<dbReference type="EMBL" id="KV722353">
    <property type="protein sequence ID" value="OCH93624.1"/>
    <property type="molecule type" value="Genomic_DNA"/>
</dbReference>
<gene>
    <name evidence="1" type="ORF">OBBRIDRAFT_293280</name>
</gene>
<dbReference type="AlphaFoldDB" id="A0A8E2DPX9"/>
<organism evidence="1 2">
    <name type="scientific">Obba rivulosa</name>
    <dbReference type="NCBI Taxonomy" id="1052685"/>
    <lineage>
        <taxon>Eukaryota</taxon>
        <taxon>Fungi</taxon>
        <taxon>Dikarya</taxon>
        <taxon>Basidiomycota</taxon>
        <taxon>Agaricomycotina</taxon>
        <taxon>Agaricomycetes</taxon>
        <taxon>Polyporales</taxon>
        <taxon>Gelatoporiaceae</taxon>
        <taxon>Obba</taxon>
    </lineage>
</organism>